<dbReference type="GO" id="GO:0015501">
    <property type="term" value="F:glutamate:sodium symporter activity"/>
    <property type="evidence" value="ECO:0007669"/>
    <property type="project" value="InterPro"/>
</dbReference>
<reference evidence="2" key="2">
    <citation type="submission" date="2021-01" db="EMBL/GenBank/DDBJ databases">
        <authorList>
            <person name="Hahn C.R."/>
            <person name="Youssef N.H."/>
            <person name="Elshahed M."/>
        </authorList>
    </citation>
    <scope>NUCLEOTIDE SEQUENCE</scope>
    <source>
        <strain evidence="2">Zod_Metabat.24</strain>
    </source>
</reference>
<feature type="transmembrane region" description="Helical" evidence="1">
    <location>
        <begin position="327"/>
        <end position="346"/>
    </location>
</feature>
<dbReference type="PANTHER" id="PTHR36178">
    <property type="entry name" value="SLR0625 PROTEIN"/>
    <property type="match status" value="1"/>
</dbReference>
<feature type="transmembrane region" description="Helical" evidence="1">
    <location>
        <begin position="226"/>
        <end position="254"/>
    </location>
</feature>
<feature type="transmembrane region" description="Helical" evidence="1">
    <location>
        <begin position="358"/>
        <end position="379"/>
    </location>
</feature>
<accession>A0A9D8KEY7</accession>
<dbReference type="GO" id="GO:0016020">
    <property type="term" value="C:membrane"/>
    <property type="evidence" value="ECO:0007669"/>
    <property type="project" value="InterPro"/>
</dbReference>
<dbReference type="Proteomes" id="UP000809273">
    <property type="component" value="Unassembled WGS sequence"/>
</dbReference>
<feature type="transmembrane region" description="Helical" evidence="1">
    <location>
        <begin position="266"/>
        <end position="287"/>
    </location>
</feature>
<evidence type="ECO:0000313" key="2">
    <source>
        <dbReference type="EMBL" id="MBN1573519.1"/>
    </source>
</evidence>
<gene>
    <name evidence="2" type="ORF">JW984_10025</name>
</gene>
<dbReference type="GO" id="GO:0015813">
    <property type="term" value="P:L-glutamate transmembrane transport"/>
    <property type="evidence" value="ECO:0007669"/>
    <property type="project" value="InterPro"/>
</dbReference>
<feature type="transmembrane region" description="Helical" evidence="1">
    <location>
        <begin position="429"/>
        <end position="449"/>
    </location>
</feature>
<comment type="caution">
    <text evidence="2">The sequence shown here is derived from an EMBL/GenBank/DDBJ whole genome shotgun (WGS) entry which is preliminary data.</text>
</comment>
<dbReference type="AlphaFoldDB" id="A0A9D8KEY7"/>
<protein>
    <recommendedName>
        <fullName evidence="4">Sodium:glutamate symporter</fullName>
    </recommendedName>
</protein>
<evidence type="ECO:0008006" key="4">
    <source>
        <dbReference type="Google" id="ProtNLM"/>
    </source>
</evidence>
<sequence>MFSFLLLGSYLRAKIKFLQNFLVPVALIGGFLAMLMNESFIGKIAPYLSLPFDIDRLGVYVYHLLAITFIAMAWRKPEGEKRGRDAVAMGVSSSTLYALQGVVGIGLGFLLMYTIYPGLFPTFGAIAPLGFGQGPGLTFSIANGWETNFNFKHAGNLGLTLAAFGYFWACFIGVPLVNIGIRKGWATLVKDKSHLSRDVYTGFFSKDSKRPIAGKLTTTSEAIESFAFHVALIGLMMLITYIIMFPIINLLIGVGAAGIASTLEGFFFIFATLLTLLARIIVHKIGLGHIIDNGTMSRIAGLSVDFLVVCSIAAISLAVVIDFIVPILVTGVAVGLVTLYFCFWYAKRSYDKFPFERAIAIYGMLTGTINTGLILLRMVDPEYETPVAQDLVYTSAISLPLCAPLLFMINLPLKGVEVVGDSWQTVNPAAYWQTLIGVLAMYIVLMLVYRLTGLVKFKRPLRKIWIDD</sequence>
<feature type="transmembrane region" description="Helical" evidence="1">
    <location>
        <begin position="57"/>
        <end position="74"/>
    </location>
</feature>
<dbReference type="EMBL" id="JAFGIX010000052">
    <property type="protein sequence ID" value="MBN1573519.1"/>
    <property type="molecule type" value="Genomic_DNA"/>
</dbReference>
<feature type="transmembrane region" description="Helical" evidence="1">
    <location>
        <begin position="95"/>
        <end position="116"/>
    </location>
</feature>
<name>A0A9D8KEY7_9DELT</name>
<feature type="transmembrane region" description="Helical" evidence="1">
    <location>
        <begin position="157"/>
        <end position="181"/>
    </location>
</feature>
<dbReference type="Pfam" id="PF03616">
    <property type="entry name" value="Glt_symporter"/>
    <property type="match status" value="1"/>
</dbReference>
<keyword evidence="1" id="KW-0812">Transmembrane</keyword>
<organism evidence="2 3">
    <name type="scientific">Candidatus Zymogenus saltonus</name>
    <dbReference type="NCBI Taxonomy" id="2844893"/>
    <lineage>
        <taxon>Bacteria</taxon>
        <taxon>Deltaproteobacteria</taxon>
        <taxon>Candidatus Zymogenia</taxon>
        <taxon>Candidatus Zymogeniales</taxon>
        <taxon>Candidatus Zymogenaceae</taxon>
        <taxon>Candidatus Zymogenus</taxon>
    </lineage>
</organism>
<evidence type="ECO:0000256" key="1">
    <source>
        <dbReference type="SAM" id="Phobius"/>
    </source>
</evidence>
<feature type="transmembrane region" description="Helical" evidence="1">
    <location>
        <begin position="21"/>
        <end position="37"/>
    </location>
</feature>
<proteinExistence type="predicted"/>
<evidence type="ECO:0000313" key="3">
    <source>
        <dbReference type="Proteomes" id="UP000809273"/>
    </source>
</evidence>
<feature type="transmembrane region" description="Helical" evidence="1">
    <location>
        <begin position="299"/>
        <end position="320"/>
    </location>
</feature>
<keyword evidence="1" id="KW-0472">Membrane</keyword>
<keyword evidence="1" id="KW-1133">Transmembrane helix</keyword>
<dbReference type="PANTHER" id="PTHR36178:SF1">
    <property type="entry name" value="SODIUM_GLUTAMATE SYMPORTER"/>
    <property type="match status" value="1"/>
</dbReference>
<reference evidence="2" key="1">
    <citation type="journal article" date="2021" name="Environ. Microbiol.">
        <title>Genomic characterization of three novel Desulfobacterota classes expand the metabolic and phylogenetic diversity of the phylum.</title>
        <authorList>
            <person name="Murphy C.L."/>
            <person name="Biggerstaff J."/>
            <person name="Eichhorn A."/>
            <person name="Ewing E."/>
            <person name="Shahan R."/>
            <person name="Soriano D."/>
            <person name="Stewart S."/>
            <person name="VanMol K."/>
            <person name="Walker R."/>
            <person name="Walters P."/>
            <person name="Elshahed M.S."/>
            <person name="Youssef N.H."/>
        </authorList>
    </citation>
    <scope>NUCLEOTIDE SEQUENCE</scope>
    <source>
        <strain evidence="2">Zod_Metabat.24</strain>
    </source>
</reference>
<dbReference type="InterPro" id="IPR004445">
    <property type="entry name" value="GltS"/>
</dbReference>